<feature type="domain" description="Helicase C-terminal" evidence="6">
    <location>
        <begin position="480"/>
        <end position="632"/>
    </location>
</feature>
<gene>
    <name evidence="7" type="ORF">GCM10011366_04600</name>
</gene>
<dbReference type="Gene3D" id="3.40.50.10810">
    <property type="entry name" value="Tandem AAA-ATPase domain"/>
    <property type="match status" value="1"/>
</dbReference>
<feature type="domain" description="Helicase ATP-binding" evidence="5">
    <location>
        <begin position="114"/>
        <end position="286"/>
    </location>
</feature>
<dbReference type="InterPro" id="IPR014001">
    <property type="entry name" value="Helicase_ATP-bd"/>
</dbReference>
<proteinExistence type="predicted"/>
<dbReference type="Pfam" id="PF00176">
    <property type="entry name" value="SNF2-rel_dom"/>
    <property type="match status" value="1"/>
</dbReference>
<dbReference type="Gene3D" id="3.40.50.300">
    <property type="entry name" value="P-loop containing nucleotide triphosphate hydrolases"/>
    <property type="match status" value="1"/>
</dbReference>
<dbReference type="CDD" id="cd18793">
    <property type="entry name" value="SF2_C_SNF"/>
    <property type="match status" value="1"/>
</dbReference>
<dbReference type="InterPro" id="IPR001650">
    <property type="entry name" value="Helicase_C-like"/>
</dbReference>
<evidence type="ECO:0000256" key="1">
    <source>
        <dbReference type="ARBA" id="ARBA00022741"/>
    </source>
</evidence>
<evidence type="ECO:0000256" key="4">
    <source>
        <dbReference type="ARBA" id="ARBA00022840"/>
    </source>
</evidence>
<dbReference type="PANTHER" id="PTHR45766">
    <property type="entry name" value="DNA ANNEALING HELICASE AND ENDONUCLEASE ZRANB3 FAMILY MEMBER"/>
    <property type="match status" value="1"/>
</dbReference>
<dbReference type="EMBL" id="BMEM01000001">
    <property type="protein sequence ID" value="GGF40072.1"/>
    <property type="molecule type" value="Genomic_DNA"/>
</dbReference>
<dbReference type="SMART" id="SM00490">
    <property type="entry name" value="HELICc"/>
    <property type="match status" value="1"/>
</dbReference>
<keyword evidence="2" id="KW-0378">Hydrolase</keyword>
<evidence type="ECO:0000313" key="7">
    <source>
        <dbReference type="EMBL" id="GGF40072.1"/>
    </source>
</evidence>
<evidence type="ECO:0000313" key="8">
    <source>
        <dbReference type="Proteomes" id="UP000605670"/>
    </source>
</evidence>
<evidence type="ECO:0000256" key="2">
    <source>
        <dbReference type="ARBA" id="ARBA00022801"/>
    </source>
</evidence>
<keyword evidence="1" id="KW-0547">Nucleotide-binding</keyword>
<accession>A0A917BED8</accession>
<dbReference type="PANTHER" id="PTHR45766:SF6">
    <property type="entry name" value="SWI_SNF-RELATED MATRIX-ASSOCIATED ACTIN-DEPENDENT REGULATOR OF CHROMATIN SUBFAMILY A-LIKE PROTEIN 1"/>
    <property type="match status" value="1"/>
</dbReference>
<keyword evidence="3 7" id="KW-0347">Helicase</keyword>
<dbReference type="CDD" id="cd18011">
    <property type="entry name" value="DEXDc_RapA"/>
    <property type="match status" value="1"/>
</dbReference>
<dbReference type="AlphaFoldDB" id="A0A917BED8"/>
<comment type="caution">
    <text evidence="7">The sequence shown here is derived from an EMBL/GenBank/DDBJ whole genome shotgun (WGS) entry which is preliminary data.</text>
</comment>
<dbReference type="Pfam" id="PF00271">
    <property type="entry name" value="Helicase_C"/>
    <property type="match status" value="1"/>
</dbReference>
<dbReference type="RefSeq" id="WP_188427987.1">
    <property type="nucleotide sequence ID" value="NZ_BAABKH010000010.1"/>
</dbReference>
<dbReference type="GO" id="GO:0005524">
    <property type="term" value="F:ATP binding"/>
    <property type="evidence" value="ECO:0007669"/>
    <property type="project" value="UniProtKB-KW"/>
</dbReference>
<protein>
    <submittedName>
        <fullName evidence="7">RNA helicase</fullName>
    </submittedName>
</protein>
<reference evidence="7" key="2">
    <citation type="submission" date="2020-09" db="EMBL/GenBank/DDBJ databases">
        <authorList>
            <person name="Sun Q."/>
            <person name="Zhou Y."/>
        </authorList>
    </citation>
    <scope>NUCLEOTIDE SEQUENCE</scope>
    <source>
        <strain evidence="7">CGMCC 1.12160</strain>
    </source>
</reference>
<name>A0A917BED8_9MICO</name>
<dbReference type="PROSITE" id="PS51192">
    <property type="entry name" value="HELICASE_ATP_BIND_1"/>
    <property type="match status" value="1"/>
</dbReference>
<dbReference type="InterPro" id="IPR024975">
    <property type="entry name" value="NOV_C"/>
</dbReference>
<reference evidence="7" key="1">
    <citation type="journal article" date="2014" name="Int. J. Syst. Evol. Microbiol.">
        <title>Complete genome sequence of Corynebacterium casei LMG S-19264T (=DSM 44701T), isolated from a smear-ripened cheese.</title>
        <authorList>
            <consortium name="US DOE Joint Genome Institute (JGI-PGF)"/>
            <person name="Walter F."/>
            <person name="Albersmeier A."/>
            <person name="Kalinowski J."/>
            <person name="Ruckert C."/>
        </authorList>
    </citation>
    <scope>NUCLEOTIDE SEQUENCE</scope>
    <source>
        <strain evidence="7">CGMCC 1.12160</strain>
    </source>
</reference>
<dbReference type="InterPro" id="IPR057342">
    <property type="entry name" value="DEXDc_RapA"/>
</dbReference>
<dbReference type="InterPro" id="IPR027417">
    <property type="entry name" value="P-loop_NTPase"/>
</dbReference>
<dbReference type="GO" id="GO:0004386">
    <property type="term" value="F:helicase activity"/>
    <property type="evidence" value="ECO:0007669"/>
    <property type="project" value="UniProtKB-KW"/>
</dbReference>
<dbReference type="SMART" id="SM00487">
    <property type="entry name" value="DEXDc"/>
    <property type="match status" value="1"/>
</dbReference>
<dbReference type="Pfam" id="PF13020">
    <property type="entry name" value="NOV_C"/>
    <property type="match status" value="1"/>
</dbReference>
<dbReference type="InterPro" id="IPR038718">
    <property type="entry name" value="SNF2-like_sf"/>
</dbReference>
<dbReference type="Proteomes" id="UP000605670">
    <property type="component" value="Unassembled WGS sequence"/>
</dbReference>
<keyword evidence="8" id="KW-1185">Reference proteome</keyword>
<keyword evidence="4" id="KW-0067">ATP-binding</keyword>
<evidence type="ECO:0000256" key="3">
    <source>
        <dbReference type="ARBA" id="ARBA00022806"/>
    </source>
</evidence>
<sequence length="1142" mass="126595">MRLEDITAGTSVNGVVPNSPVTVVAVAWHGADALNLVYRPPTGPIQEAVLYRSDEDRLSLAVGSRRPFDAPADDFKLAAEAQRIQRAGLFDPMIAVATSEVEPLPHQIRAVYGEMLPRRPLRFLLADDPGAGKTIMAGLLIKELMLRDDVHRCLVVAPGGLVHQWQDELFLKFGLRFGVLAAGDGDTAPGRSVFDDKPYLIARMDQLARNELLLEQLDDSEWDLVIVDEAHRMSARWFNSKLNRTRRFDLGERLGNITRHLLLMTATPHNGVEADFQTFLSLLDRDEFAGKAASEGPHRKVDTSRFMRRMVKEDLLTFDGTPLFPERRAETVPYELSPLEQDLYDSVTAYVREGMGRADNLDSGRKRTVGFALTVLQRRLASSPAAIHESLRRRTARLRTRADDLANGVGVLTATPASYLPDDDDDWASEEAEVWEEELVDAATAARTEAELRAEIAELDQLVQQAALVRSSGRDVKWSELRSILEGNVLERDGGTPRKLIVFTEHRDTLDYLVQRIGTILGRRDAVVAMHGGVNRVERRRIAEEFTKNPECQVLVATDAAGEGLNLQAAHLMVNYDLPWNPNRIEQRFGRIHRIGQTEVCRLWNLVAITTREGEVFKRLLDKIDEQREAYGGKIFDVLGGDAFGDQALRDLLMEAIRYGDQPEVRARMQEVIDAGVSEGLNELMNEALAREILSPEELAHLRRRMDEARARRLQPHYIEMAFRAGFERLGGRMARREKNRYEISRVPAELRTRRAAIASRYLRVTFDIASIDHPSSERADLLAPGHPLHDAVIAATLDRAGEALEHGTVLVSPDLDEPQLLVGVTEEVLDGTGEVVGRTFGYAYADEHGTVTAAGPAPYLDCVAAPEGPLTERARGMSWLDGAESAAVSWLVEHELPGYVAQLAPRRREELDAAARAVETRLRAEITRLGSEALAASAKESAGQAVKESSTSLSRKADDLQARLVERLASIERQRTMRTPPPRVACAAVVVPASWLDGADGATESPADRPPVDTTVSERRGVDAALAAERALGREPTEMAHNNKGYDIASVAPDRSTVFIEVKARVEGADDFVVTHSEVMVGKNTTNAHRLVLVKVDPRGPQHDEIRYLVDHFRTVDLGSLFTEKVVLSWDKTWASGGRPV</sequence>
<dbReference type="GO" id="GO:0016787">
    <property type="term" value="F:hydrolase activity"/>
    <property type="evidence" value="ECO:0007669"/>
    <property type="project" value="UniProtKB-KW"/>
</dbReference>
<evidence type="ECO:0000259" key="6">
    <source>
        <dbReference type="PROSITE" id="PS51194"/>
    </source>
</evidence>
<organism evidence="7 8">
    <name type="scientific">Ornithinimicrobium tianjinense</name>
    <dbReference type="NCBI Taxonomy" id="1195761"/>
    <lineage>
        <taxon>Bacteria</taxon>
        <taxon>Bacillati</taxon>
        <taxon>Actinomycetota</taxon>
        <taxon>Actinomycetes</taxon>
        <taxon>Micrococcales</taxon>
        <taxon>Ornithinimicrobiaceae</taxon>
        <taxon>Ornithinimicrobium</taxon>
    </lineage>
</organism>
<dbReference type="SUPFAM" id="SSF52540">
    <property type="entry name" value="P-loop containing nucleoside triphosphate hydrolases"/>
    <property type="match status" value="2"/>
</dbReference>
<evidence type="ECO:0000259" key="5">
    <source>
        <dbReference type="PROSITE" id="PS51192"/>
    </source>
</evidence>
<dbReference type="InterPro" id="IPR000330">
    <property type="entry name" value="SNF2_N"/>
</dbReference>
<dbReference type="PROSITE" id="PS51194">
    <property type="entry name" value="HELICASE_CTER"/>
    <property type="match status" value="1"/>
</dbReference>
<dbReference type="InterPro" id="IPR049730">
    <property type="entry name" value="SNF2/RAD54-like_C"/>
</dbReference>